<keyword evidence="2" id="KW-1185">Reference proteome</keyword>
<dbReference type="Gene3D" id="2.40.128.20">
    <property type="match status" value="1"/>
</dbReference>
<organism evidence="1 2">
    <name type="scientific">Rhodnius prolixus</name>
    <name type="common">Triatomid bug</name>
    <dbReference type="NCBI Taxonomy" id="13249"/>
    <lineage>
        <taxon>Eukaryota</taxon>
        <taxon>Metazoa</taxon>
        <taxon>Ecdysozoa</taxon>
        <taxon>Arthropoda</taxon>
        <taxon>Hexapoda</taxon>
        <taxon>Insecta</taxon>
        <taxon>Pterygota</taxon>
        <taxon>Neoptera</taxon>
        <taxon>Paraneoptera</taxon>
        <taxon>Hemiptera</taxon>
        <taxon>Heteroptera</taxon>
        <taxon>Panheteroptera</taxon>
        <taxon>Cimicomorpha</taxon>
        <taxon>Reduviidae</taxon>
        <taxon>Triatominae</taxon>
        <taxon>Rhodnius</taxon>
    </lineage>
</organism>
<evidence type="ECO:0000313" key="2">
    <source>
        <dbReference type="Proteomes" id="UP000015103"/>
    </source>
</evidence>
<evidence type="ECO:0000313" key="1">
    <source>
        <dbReference type="EnsemblMetazoa" id="RPRC007275-PA"/>
    </source>
</evidence>
<protein>
    <submittedName>
        <fullName evidence="1">Uncharacterized protein</fullName>
    </submittedName>
</protein>
<dbReference type="Proteomes" id="UP000015103">
    <property type="component" value="Unassembled WGS sequence"/>
</dbReference>
<sequence>MKDGKLFSLYAVQSREKTLESNIKTKVNSVLQSINLNLDKLSSIKDGVCKFDDSTLNTLLSQTSTYET</sequence>
<name>T1HTA5_RHOPR</name>
<dbReference type="HOGENOM" id="CLU_2797134_0_0_1"/>
<dbReference type="InterPro" id="IPR012674">
    <property type="entry name" value="Calycin"/>
</dbReference>
<dbReference type="EMBL" id="ACPB03012821">
    <property type="status" value="NOT_ANNOTATED_CDS"/>
    <property type="molecule type" value="Genomic_DNA"/>
</dbReference>
<dbReference type="InParanoid" id="T1HTA5"/>
<dbReference type="EnsemblMetazoa" id="RPRC007275-RA">
    <property type="protein sequence ID" value="RPRC007275-PA"/>
    <property type="gene ID" value="RPRC007275"/>
</dbReference>
<dbReference type="VEuPathDB" id="VectorBase:RPRC007275"/>
<accession>T1HTA5</accession>
<proteinExistence type="predicted"/>
<dbReference type="SUPFAM" id="SSF50814">
    <property type="entry name" value="Lipocalins"/>
    <property type="match status" value="1"/>
</dbReference>
<reference evidence="1" key="1">
    <citation type="submission" date="2015-05" db="UniProtKB">
        <authorList>
            <consortium name="EnsemblMetazoa"/>
        </authorList>
    </citation>
    <scope>IDENTIFICATION</scope>
</reference>
<dbReference type="AlphaFoldDB" id="T1HTA5"/>